<dbReference type="STRING" id="33114.A0A2G2XA11"/>
<gene>
    <name evidence="10" type="ORF">CQW23_08780</name>
</gene>
<evidence type="ECO:0000313" key="11">
    <source>
        <dbReference type="Proteomes" id="UP000224567"/>
    </source>
</evidence>
<dbReference type="Pfam" id="PF13855">
    <property type="entry name" value="LRR_8"/>
    <property type="match status" value="1"/>
</dbReference>
<dbReference type="Gene3D" id="3.80.10.10">
    <property type="entry name" value="Ribonuclease Inhibitor"/>
    <property type="match status" value="4"/>
</dbReference>
<dbReference type="InterPro" id="IPR001611">
    <property type="entry name" value="Leu-rich_rpt"/>
</dbReference>
<evidence type="ECO:0000313" key="10">
    <source>
        <dbReference type="EMBL" id="PHT54318.1"/>
    </source>
</evidence>
<dbReference type="PANTHER" id="PTHR48060">
    <property type="entry name" value="DNA DAMAGE-REPAIR/TOLERATION PROTEIN DRT100"/>
    <property type="match status" value="1"/>
</dbReference>
<keyword evidence="4" id="KW-0732">Signal</keyword>
<dbReference type="SUPFAM" id="SSF52058">
    <property type="entry name" value="L domain-like"/>
    <property type="match status" value="2"/>
</dbReference>
<sequence length="710" mass="78389">MNSQCSCLCTSGGKAKLRKAEKDRRLIQFLMGLNKVYKIVRGSILMMNPLPTMSQDFSILAKEERQREVKPHNKFNLEPTSLHGNGAGTSTNFKTNYAPYRSNGDSRHPRKFHLFCDYCRKADHTKDKCYKLHGFPPDFKFTKGKNIGTVIVAHGFTEEMMGKTYERDNDRLKGKRIEVNDSGYSQEKKSPTGSSLKSPLEIGRAQNGLYFLCSRFRDTSSSPAVSVAFQSQRHTSSSNETDQQALLAFKDLVISPSNFLANNWTKNTSFCSWFGVACSLKRPRVVALALPDMQLQGTISSSLANLSFLSVLNLENNSFHGGIPFGLGHLPRLRVIDVRNNQLQGSIPTSLFQCRRVQVISLAFNKLGGEIWKGPCLAGNRISGNLPKEIGNLSHLATLSLYDNQLIGSIPAPLFNISSLLLANLAFNSLSGSHLLNEGNIVSNLEFLSVSNNQIPSNICQLRELQVLSISANDITGEIPRNIGCLSKHEDFLIGDNPIKGTIPASLANISTLQYVSCTRNRLEDVGISRSESQSIEWCSSQLYWESFIYYRRLISNTRINGLIPPVIGNMSGLTELTLGRNNLMGNIPPEIGKLKQLQGMIPSRLGELQNLQCLDLSNNSFFGQIPFSFANLISLEFLDLSLNALSGTIPKSMERLSYLKSINVSFNDLEGEIPSGGVFVNSTLQSFLGNKGLCGVHILEILACPNPGQ</sequence>
<evidence type="ECO:0000256" key="3">
    <source>
        <dbReference type="ARBA" id="ARBA00022692"/>
    </source>
</evidence>
<organism evidence="10 11">
    <name type="scientific">Capsicum baccatum</name>
    <name type="common">Peruvian pepper</name>
    <dbReference type="NCBI Taxonomy" id="33114"/>
    <lineage>
        <taxon>Eukaryota</taxon>
        <taxon>Viridiplantae</taxon>
        <taxon>Streptophyta</taxon>
        <taxon>Embryophyta</taxon>
        <taxon>Tracheophyta</taxon>
        <taxon>Spermatophyta</taxon>
        <taxon>Magnoliopsida</taxon>
        <taxon>eudicotyledons</taxon>
        <taxon>Gunneridae</taxon>
        <taxon>Pentapetalae</taxon>
        <taxon>asterids</taxon>
        <taxon>lamiids</taxon>
        <taxon>Solanales</taxon>
        <taxon>Solanaceae</taxon>
        <taxon>Solanoideae</taxon>
        <taxon>Capsiceae</taxon>
        <taxon>Capsicum</taxon>
    </lineage>
</organism>
<keyword evidence="7" id="KW-0472">Membrane</keyword>
<comment type="subcellular location">
    <subcellularLocation>
        <location evidence="1">Membrane</location>
        <topology evidence="1">Single-pass membrane protein</topology>
    </subcellularLocation>
</comment>
<name>A0A2G2XA11_CAPBA</name>
<keyword evidence="3" id="KW-0812">Transmembrane</keyword>
<reference evidence="10 11" key="1">
    <citation type="journal article" date="2017" name="Genome Biol.">
        <title>New reference genome sequences of hot pepper reveal the massive evolution of plant disease-resistance genes by retroduplication.</title>
        <authorList>
            <person name="Kim S."/>
            <person name="Park J."/>
            <person name="Yeom S.I."/>
            <person name="Kim Y.M."/>
            <person name="Seo E."/>
            <person name="Kim K.T."/>
            <person name="Kim M.S."/>
            <person name="Lee J.M."/>
            <person name="Cheong K."/>
            <person name="Shin H.S."/>
            <person name="Kim S.B."/>
            <person name="Han K."/>
            <person name="Lee J."/>
            <person name="Park M."/>
            <person name="Lee H.A."/>
            <person name="Lee H.Y."/>
            <person name="Lee Y."/>
            <person name="Oh S."/>
            <person name="Lee J.H."/>
            <person name="Choi E."/>
            <person name="Choi E."/>
            <person name="Lee S.E."/>
            <person name="Jeon J."/>
            <person name="Kim H."/>
            <person name="Choi G."/>
            <person name="Song H."/>
            <person name="Lee J."/>
            <person name="Lee S.C."/>
            <person name="Kwon J.K."/>
            <person name="Lee H.Y."/>
            <person name="Koo N."/>
            <person name="Hong Y."/>
            <person name="Kim R.W."/>
            <person name="Kang W.H."/>
            <person name="Huh J.H."/>
            <person name="Kang B.C."/>
            <person name="Yang T.J."/>
            <person name="Lee Y.H."/>
            <person name="Bennetzen J.L."/>
            <person name="Choi D."/>
        </authorList>
    </citation>
    <scope>NUCLEOTIDE SEQUENCE [LARGE SCALE GENOMIC DNA]</scope>
    <source>
        <strain evidence="11">cv. PBC81</strain>
    </source>
</reference>
<feature type="compositionally biased region" description="Basic and acidic residues" evidence="8">
    <location>
        <begin position="167"/>
        <end position="179"/>
    </location>
</feature>
<evidence type="ECO:0000256" key="5">
    <source>
        <dbReference type="ARBA" id="ARBA00022737"/>
    </source>
</evidence>
<feature type="region of interest" description="Disordered" evidence="8">
    <location>
        <begin position="167"/>
        <end position="199"/>
    </location>
</feature>
<evidence type="ECO:0000256" key="7">
    <source>
        <dbReference type="ARBA" id="ARBA00023136"/>
    </source>
</evidence>
<proteinExistence type="predicted"/>
<dbReference type="InterPro" id="IPR013210">
    <property type="entry name" value="LRR_N_plant-typ"/>
</dbReference>
<dbReference type="AlphaFoldDB" id="A0A2G2XA11"/>
<keyword evidence="5" id="KW-0677">Repeat</keyword>
<evidence type="ECO:0000256" key="8">
    <source>
        <dbReference type="SAM" id="MobiDB-lite"/>
    </source>
</evidence>
<dbReference type="PROSITE" id="PS51450">
    <property type="entry name" value="LRR"/>
    <property type="match status" value="1"/>
</dbReference>
<accession>A0A2G2XA11</accession>
<dbReference type="InterPro" id="IPR032675">
    <property type="entry name" value="LRR_dom_sf"/>
</dbReference>
<dbReference type="GO" id="GO:0016020">
    <property type="term" value="C:membrane"/>
    <property type="evidence" value="ECO:0007669"/>
    <property type="project" value="UniProtKB-SubCell"/>
</dbReference>
<keyword evidence="6" id="KW-1133">Transmembrane helix</keyword>
<keyword evidence="2" id="KW-0433">Leucine-rich repeat</keyword>
<dbReference type="InterPro" id="IPR003591">
    <property type="entry name" value="Leu-rich_rpt_typical-subtyp"/>
</dbReference>
<dbReference type="Proteomes" id="UP000224567">
    <property type="component" value="Unassembled WGS sequence"/>
</dbReference>
<evidence type="ECO:0000256" key="6">
    <source>
        <dbReference type="ARBA" id="ARBA00022989"/>
    </source>
</evidence>
<dbReference type="FunFam" id="3.80.10.10:FF:000095">
    <property type="entry name" value="LRR receptor-like serine/threonine-protein kinase GSO1"/>
    <property type="match status" value="2"/>
</dbReference>
<dbReference type="PANTHER" id="PTHR48060:SF21">
    <property type="entry name" value="L DOMAIN-LIKE PROTEIN"/>
    <property type="match status" value="1"/>
</dbReference>
<dbReference type="Pfam" id="PF08263">
    <property type="entry name" value="LRRNT_2"/>
    <property type="match status" value="1"/>
</dbReference>
<feature type="domain" description="Leucine-rich repeat-containing N-terminal plant-type" evidence="9">
    <location>
        <begin position="240"/>
        <end position="279"/>
    </location>
</feature>
<protein>
    <recommendedName>
        <fullName evidence="9">Leucine-rich repeat-containing N-terminal plant-type domain-containing protein</fullName>
    </recommendedName>
</protein>
<keyword evidence="11" id="KW-1185">Reference proteome</keyword>
<evidence type="ECO:0000256" key="4">
    <source>
        <dbReference type="ARBA" id="ARBA00022729"/>
    </source>
</evidence>
<evidence type="ECO:0000259" key="9">
    <source>
        <dbReference type="Pfam" id="PF08263"/>
    </source>
</evidence>
<evidence type="ECO:0000256" key="2">
    <source>
        <dbReference type="ARBA" id="ARBA00022614"/>
    </source>
</evidence>
<reference evidence="11" key="2">
    <citation type="journal article" date="2017" name="J. Anim. Genet.">
        <title>Multiple reference genome sequences of hot pepper reveal the massive evolution of plant disease resistance genes by retroduplication.</title>
        <authorList>
            <person name="Kim S."/>
            <person name="Park J."/>
            <person name="Yeom S.-I."/>
            <person name="Kim Y.-M."/>
            <person name="Seo E."/>
            <person name="Kim K.-T."/>
            <person name="Kim M.-S."/>
            <person name="Lee J.M."/>
            <person name="Cheong K."/>
            <person name="Shin H.-S."/>
            <person name="Kim S.-B."/>
            <person name="Han K."/>
            <person name="Lee J."/>
            <person name="Park M."/>
            <person name="Lee H.-A."/>
            <person name="Lee H.-Y."/>
            <person name="Lee Y."/>
            <person name="Oh S."/>
            <person name="Lee J.H."/>
            <person name="Choi E."/>
            <person name="Choi E."/>
            <person name="Lee S.E."/>
            <person name="Jeon J."/>
            <person name="Kim H."/>
            <person name="Choi G."/>
            <person name="Song H."/>
            <person name="Lee J."/>
            <person name="Lee S.-C."/>
            <person name="Kwon J.-K."/>
            <person name="Lee H.-Y."/>
            <person name="Koo N."/>
            <person name="Hong Y."/>
            <person name="Kim R.W."/>
            <person name="Kang W.-H."/>
            <person name="Huh J.H."/>
            <person name="Kang B.-C."/>
            <person name="Yang T.-J."/>
            <person name="Lee Y.-H."/>
            <person name="Bennetzen J.L."/>
            <person name="Choi D."/>
        </authorList>
    </citation>
    <scope>NUCLEOTIDE SEQUENCE [LARGE SCALE GENOMIC DNA]</scope>
    <source>
        <strain evidence="11">cv. PBC81</strain>
    </source>
</reference>
<dbReference type="SMART" id="SM00369">
    <property type="entry name" value="LRR_TYP"/>
    <property type="match status" value="6"/>
</dbReference>
<evidence type="ECO:0000256" key="1">
    <source>
        <dbReference type="ARBA" id="ARBA00004167"/>
    </source>
</evidence>
<dbReference type="Pfam" id="PF00560">
    <property type="entry name" value="LRR_1"/>
    <property type="match status" value="4"/>
</dbReference>
<dbReference type="InterPro" id="IPR053211">
    <property type="entry name" value="DNA_repair-toleration"/>
</dbReference>
<dbReference type="GO" id="GO:0050832">
    <property type="term" value="P:defense response to fungus"/>
    <property type="evidence" value="ECO:0007669"/>
    <property type="project" value="UniProtKB-ARBA"/>
</dbReference>
<comment type="caution">
    <text evidence="10">The sequence shown here is derived from an EMBL/GenBank/DDBJ whole genome shotgun (WGS) entry which is preliminary data.</text>
</comment>
<dbReference type="EMBL" id="MLFT02000003">
    <property type="protein sequence ID" value="PHT54318.1"/>
    <property type="molecule type" value="Genomic_DNA"/>
</dbReference>
<dbReference type="OrthoDB" id="1303402at2759"/>